<dbReference type="Proteomes" id="UP001497457">
    <property type="component" value="Chromosome 4rd"/>
</dbReference>
<dbReference type="SUPFAM" id="SSF81383">
    <property type="entry name" value="F-box domain"/>
    <property type="match status" value="1"/>
</dbReference>
<dbReference type="PANTHER" id="PTHR35828">
    <property type="entry name" value="OS08G0203800 PROTEIN-RELATED"/>
    <property type="match status" value="1"/>
</dbReference>
<dbReference type="Gene3D" id="1.20.1280.50">
    <property type="match status" value="1"/>
</dbReference>
<dbReference type="InterPro" id="IPR001810">
    <property type="entry name" value="F-box_dom"/>
</dbReference>
<dbReference type="AlphaFoldDB" id="A0ABC9EHM2"/>
<dbReference type="PANTHER" id="PTHR35828:SF16">
    <property type="entry name" value="F-BOX DOMAIN-CONTAINING PROTEIN"/>
    <property type="match status" value="1"/>
</dbReference>
<organism evidence="2 3">
    <name type="scientific">Urochloa decumbens</name>
    <dbReference type="NCBI Taxonomy" id="240449"/>
    <lineage>
        <taxon>Eukaryota</taxon>
        <taxon>Viridiplantae</taxon>
        <taxon>Streptophyta</taxon>
        <taxon>Embryophyta</taxon>
        <taxon>Tracheophyta</taxon>
        <taxon>Spermatophyta</taxon>
        <taxon>Magnoliopsida</taxon>
        <taxon>Liliopsida</taxon>
        <taxon>Poales</taxon>
        <taxon>Poaceae</taxon>
        <taxon>PACMAD clade</taxon>
        <taxon>Panicoideae</taxon>
        <taxon>Panicodae</taxon>
        <taxon>Paniceae</taxon>
        <taxon>Melinidinae</taxon>
        <taxon>Urochloa</taxon>
    </lineage>
</organism>
<dbReference type="InterPro" id="IPR036047">
    <property type="entry name" value="F-box-like_dom_sf"/>
</dbReference>
<name>A0ABC9EHM2_9POAL</name>
<proteinExistence type="predicted"/>
<accession>A0ABC9EHM2</accession>
<evidence type="ECO:0000313" key="2">
    <source>
        <dbReference type="EMBL" id="CAL5056342.1"/>
    </source>
</evidence>
<dbReference type="EMBL" id="OZ075114">
    <property type="protein sequence ID" value="CAL5056342.1"/>
    <property type="molecule type" value="Genomic_DNA"/>
</dbReference>
<protein>
    <recommendedName>
        <fullName evidence="1">F-box domain-containing protein</fullName>
    </recommendedName>
</protein>
<reference evidence="2" key="1">
    <citation type="submission" date="2024-10" db="EMBL/GenBank/DDBJ databases">
        <authorList>
            <person name="Ryan C."/>
        </authorList>
    </citation>
    <scope>NUCLEOTIDE SEQUENCE [LARGE SCALE GENOMIC DNA]</scope>
</reference>
<feature type="domain" description="F-box" evidence="1">
    <location>
        <begin position="27"/>
        <end position="69"/>
    </location>
</feature>
<keyword evidence="3" id="KW-1185">Reference proteome</keyword>
<sequence length="425" mass="47073">MERATPLGRSLPKRRRCEVGVDAWLSLPPELLVEVFRRLDATTDVVNCAGTCKSWRCAIIENASSLQPCSDRFNPNLLLGFFYQCKAGVFLRCVPDVFQSTLLATTGGKENNYDMCMPRDRVARAGEEGPGGGKSIMDLALYNRLLSSRGGLVLLKSSLSRDAVDLCLCNPMTGACMFLPDATLEVDAYVLVTGNDLSPSEPDDMAVGIQIIAVKSEYNDTNTILQYQHFSSTSSNGTGSWGSSGPVMRSGKFKERLIVSVDRDKEVVCGGTIYWLGYSISTIVPAYSVAAMNMCSGETNTIDLPKECSIKYFFAWRVLATTIDDRLSLLGNDRQIDKSDNIQIWVQIKGEQWFRQQRIHVPNLCFKNDIFWPRSGYLLVEKDGEPPLLIDVEMGSSCPISCHATVPNYGGSRYPYKMDLSTCQK</sequence>
<gene>
    <name evidence="2" type="ORF">URODEC1_LOCUS94973</name>
</gene>
<dbReference type="Pfam" id="PF12937">
    <property type="entry name" value="F-box-like"/>
    <property type="match status" value="1"/>
</dbReference>
<evidence type="ECO:0000313" key="3">
    <source>
        <dbReference type="Proteomes" id="UP001497457"/>
    </source>
</evidence>
<dbReference type="SMART" id="SM00256">
    <property type="entry name" value="FBOX"/>
    <property type="match status" value="1"/>
</dbReference>
<evidence type="ECO:0000259" key="1">
    <source>
        <dbReference type="SMART" id="SM00256"/>
    </source>
</evidence>